<evidence type="ECO:0000313" key="3">
    <source>
        <dbReference type="Proteomes" id="UP000555407"/>
    </source>
</evidence>
<name>A0A7X5V9F3_9ACTN</name>
<proteinExistence type="predicted"/>
<gene>
    <name evidence="2" type="ORF">BJY22_002536</name>
</gene>
<dbReference type="AlphaFoldDB" id="A0A7X5V9F3"/>
<protein>
    <submittedName>
        <fullName evidence="2">Uncharacterized protein</fullName>
    </submittedName>
</protein>
<sequence>MSASPSSDLPSVADVAESVVGVVERIVRGETHAFAFGDGGVPEAVIASYDQYDDLRGEDSLGRYRAVVAPEVLGRQLPEMVEAMRRGAFGPPVLVGSDAEPVLVVMSTQQYRTLRGDDEPPPGVIDDPTVRSYDSAPTPGSKPFSVDEWAKDDPFTQQMLDEIRQERGSRGGQAIGG</sequence>
<keyword evidence="3" id="KW-1185">Reference proteome</keyword>
<accession>A0A7X5V9F3</accession>
<evidence type="ECO:0000313" key="2">
    <source>
        <dbReference type="EMBL" id="NIK56819.1"/>
    </source>
</evidence>
<dbReference type="RefSeq" id="WP_167206440.1">
    <property type="nucleotide sequence ID" value="NZ_JAASRO010000001.1"/>
</dbReference>
<dbReference type="Proteomes" id="UP000555407">
    <property type="component" value="Unassembled WGS sequence"/>
</dbReference>
<feature type="region of interest" description="Disordered" evidence="1">
    <location>
        <begin position="113"/>
        <end position="151"/>
    </location>
</feature>
<dbReference type="EMBL" id="JAASRO010000001">
    <property type="protein sequence ID" value="NIK56819.1"/>
    <property type="molecule type" value="Genomic_DNA"/>
</dbReference>
<evidence type="ECO:0000256" key="1">
    <source>
        <dbReference type="SAM" id="MobiDB-lite"/>
    </source>
</evidence>
<comment type="caution">
    <text evidence="2">The sequence shown here is derived from an EMBL/GenBank/DDBJ whole genome shotgun (WGS) entry which is preliminary data.</text>
</comment>
<organism evidence="2 3">
    <name type="scientific">Kribbella shirazensis</name>
    <dbReference type="NCBI Taxonomy" id="1105143"/>
    <lineage>
        <taxon>Bacteria</taxon>
        <taxon>Bacillati</taxon>
        <taxon>Actinomycetota</taxon>
        <taxon>Actinomycetes</taxon>
        <taxon>Propionibacteriales</taxon>
        <taxon>Kribbellaceae</taxon>
        <taxon>Kribbella</taxon>
    </lineage>
</organism>
<reference evidence="2 3" key="1">
    <citation type="submission" date="2020-03" db="EMBL/GenBank/DDBJ databases">
        <title>Sequencing the genomes of 1000 actinobacteria strains.</title>
        <authorList>
            <person name="Klenk H.-P."/>
        </authorList>
    </citation>
    <scope>NUCLEOTIDE SEQUENCE [LARGE SCALE GENOMIC DNA]</scope>
    <source>
        <strain evidence="2 3">DSM 45490</strain>
    </source>
</reference>